<dbReference type="InterPro" id="IPR036055">
    <property type="entry name" value="LDL_receptor-like_sf"/>
</dbReference>
<reference evidence="2" key="1">
    <citation type="submission" date="2020-08" db="EMBL/GenBank/DDBJ databases">
        <title>Multicomponent nature underlies the extraordinary mechanical properties of spider dragline silk.</title>
        <authorList>
            <person name="Kono N."/>
            <person name="Nakamura H."/>
            <person name="Mori M."/>
            <person name="Yoshida Y."/>
            <person name="Ohtoshi R."/>
            <person name="Malay A.D."/>
            <person name="Moran D.A.P."/>
            <person name="Tomita M."/>
            <person name="Numata K."/>
            <person name="Arakawa K."/>
        </authorList>
    </citation>
    <scope>NUCLEOTIDE SEQUENCE</scope>
</reference>
<evidence type="ECO:0000256" key="1">
    <source>
        <dbReference type="ARBA" id="ARBA00023157"/>
    </source>
</evidence>
<dbReference type="SUPFAM" id="SSF57424">
    <property type="entry name" value="LDL receptor-like module"/>
    <property type="match status" value="1"/>
</dbReference>
<evidence type="ECO:0000313" key="2">
    <source>
        <dbReference type="EMBL" id="GFS32999.1"/>
    </source>
</evidence>
<evidence type="ECO:0000313" key="3">
    <source>
        <dbReference type="Proteomes" id="UP000887013"/>
    </source>
</evidence>
<dbReference type="AlphaFoldDB" id="A0A8X6I941"/>
<accession>A0A8X6I941</accession>
<keyword evidence="3" id="KW-1185">Reference proteome</keyword>
<organism evidence="2 3">
    <name type="scientific">Nephila pilipes</name>
    <name type="common">Giant wood spider</name>
    <name type="synonym">Nephila maculata</name>
    <dbReference type="NCBI Taxonomy" id="299642"/>
    <lineage>
        <taxon>Eukaryota</taxon>
        <taxon>Metazoa</taxon>
        <taxon>Ecdysozoa</taxon>
        <taxon>Arthropoda</taxon>
        <taxon>Chelicerata</taxon>
        <taxon>Arachnida</taxon>
        <taxon>Araneae</taxon>
        <taxon>Araneomorphae</taxon>
        <taxon>Entelegynae</taxon>
        <taxon>Araneoidea</taxon>
        <taxon>Nephilidae</taxon>
        <taxon>Nephila</taxon>
    </lineage>
</organism>
<proteinExistence type="predicted"/>
<feature type="non-terminal residue" evidence="2">
    <location>
        <position position="33"/>
    </location>
</feature>
<keyword evidence="1" id="KW-1015">Disulfide bond</keyword>
<comment type="caution">
    <text evidence="2">The sequence shown here is derived from an EMBL/GenBank/DDBJ whole genome shotgun (WGS) entry which is preliminary data.</text>
</comment>
<protein>
    <submittedName>
        <fullName evidence="2">Uncharacterized protein</fullName>
    </submittedName>
</protein>
<name>A0A8X6I941_NEPPI</name>
<dbReference type="Proteomes" id="UP000887013">
    <property type="component" value="Unassembled WGS sequence"/>
</dbReference>
<gene>
    <name evidence="2" type="ORF">NPIL_498541</name>
</gene>
<dbReference type="EMBL" id="BMAW01088078">
    <property type="protein sequence ID" value="GFS32999.1"/>
    <property type="molecule type" value="Genomic_DNA"/>
</dbReference>
<sequence>MDLDAGSRRRCLLPNGAWDGTIDCWDTSDEEIT</sequence>